<keyword evidence="2" id="KW-1185">Reference proteome</keyword>
<gene>
    <name evidence="1" type="ORF">Anapl_05473</name>
</gene>
<name>R0JWK2_ANAPL</name>
<dbReference type="AlphaFoldDB" id="R0JWK2"/>
<organism evidence="1 2">
    <name type="scientific">Anas platyrhynchos</name>
    <name type="common">Mallard</name>
    <name type="synonym">Anas boschas</name>
    <dbReference type="NCBI Taxonomy" id="8839"/>
    <lineage>
        <taxon>Eukaryota</taxon>
        <taxon>Metazoa</taxon>
        <taxon>Chordata</taxon>
        <taxon>Craniata</taxon>
        <taxon>Vertebrata</taxon>
        <taxon>Euteleostomi</taxon>
        <taxon>Archelosauria</taxon>
        <taxon>Archosauria</taxon>
        <taxon>Dinosauria</taxon>
        <taxon>Saurischia</taxon>
        <taxon>Theropoda</taxon>
        <taxon>Coelurosauria</taxon>
        <taxon>Aves</taxon>
        <taxon>Neognathae</taxon>
        <taxon>Galloanserae</taxon>
        <taxon>Anseriformes</taxon>
        <taxon>Anatidae</taxon>
        <taxon>Anatinae</taxon>
        <taxon>Anas</taxon>
    </lineage>
</organism>
<sequence>MISRKKPKLETCLYFWQPYCHQLHAVPGSERCRELRVLLAGRSTNLPKGCVFQQHRAHHISESQLCGWRALLLFLLSSTTGWTSWFVRSSSSGHAHLPCKEGVKYPVKQQLRGSRTAIVAQLCQKIPF</sequence>
<accession>R0JWK2</accession>
<proteinExistence type="predicted"/>
<evidence type="ECO:0000313" key="2">
    <source>
        <dbReference type="Proteomes" id="UP000296049"/>
    </source>
</evidence>
<dbReference type="EMBL" id="KB743061">
    <property type="protein sequence ID" value="EOB01652.1"/>
    <property type="molecule type" value="Genomic_DNA"/>
</dbReference>
<dbReference type="Proteomes" id="UP000296049">
    <property type="component" value="Unassembled WGS sequence"/>
</dbReference>
<protein>
    <submittedName>
        <fullName evidence="1">Uncharacterized protein</fullName>
    </submittedName>
</protein>
<evidence type="ECO:0000313" key="1">
    <source>
        <dbReference type="EMBL" id="EOB01652.1"/>
    </source>
</evidence>
<reference evidence="1" key="1">
    <citation type="submission" date="2010-04" db="EMBL/GenBank/DDBJ databases">
        <title>The genome sequence and transcriptome of duck provide insight into the interaction host.</title>
        <authorList>
            <person name="Li N."/>
        </authorList>
    </citation>
    <scope>NUCLEOTIDE SEQUENCE</scope>
</reference>